<dbReference type="PANTHER" id="PTHR38445">
    <property type="entry name" value="HTH-TYPE TRANSCRIPTIONAL REPRESSOR YTRA"/>
    <property type="match status" value="1"/>
</dbReference>
<keyword evidence="3" id="KW-0804">Transcription</keyword>
<dbReference type="Gene3D" id="1.10.10.10">
    <property type="entry name" value="Winged helix-like DNA-binding domain superfamily/Winged helix DNA-binding domain"/>
    <property type="match status" value="1"/>
</dbReference>
<accession>A0ABT5VE67</accession>
<dbReference type="PROSITE" id="PS50949">
    <property type="entry name" value="HTH_GNTR"/>
    <property type="match status" value="1"/>
</dbReference>
<dbReference type="InterPro" id="IPR000524">
    <property type="entry name" value="Tscrpt_reg_HTH_GntR"/>
</dbReference>
<dbReference type="InterPro" id="IPR036390">
    <property type="entry name" value="WH_DNA-bd_sf"/>
</dbReference>
<evidence type="ECO:0000256" key="1">
    <source>
        <dbReference type="ARBA" id="ARBA00023015"/>
    </source>
</evidence>
<name>A0ABT5VE67_9BACI</name>
<dbReference type="RefSeq" id="WP_275118368.1">
    <property type="nucleotide sequence ID" value="NZ_JAOTPO010000006.1"/>
</dbReference>
<keyword evidence="1" id="KW-0805">Transcription regulation</keyword>
<evidence type="ECO:0000313" key="5">
    <source>
        <dbReference type="EMBL" id="MDE5413748.1"/>
    </source>
</evidence>
<gene>
    <name evidence="5" type="ORF">N7Z68_10155</name>
</gene>
<evidence type="ECO:0000256" key="2">
    <source>
        <dbReference type="ARBA" id="ARBA00023125"/>
    </source>
</evidence>
<evidence type="ECO:0000259" key="4">
    <source>
        <dbReference type="PROSITE" id="PS50949"/>
    </source>
</evidence>
<organism evidence="5 6">
    <name type="scientific">Alkalihalobacterium chitinilyticum</name>
    <dbReference type="NCBI Taxonomy" id="2980103"/>
    <lineage>
        <taxon>Bacteria</taxon>
        <taxon>Bacillati</taxon>
        <taxon>Bacillota</taxon>
        <taxon>Bacilli</taxon>
        <taxon>Bacillales</taxon>
        <taxon>Bacillaceae</taxon>
        <taxon>Alkalihalobacterium</taxon>
    </lineage>
</organism>
<keyword evidence="2" id="KW-0238">DNA-binding</keyword>
<reference evidence="5" key="1">
    <citation type="submission" date="2024-05" db="EMBL/GenBank/DDBJ databases">
        <title>Alkalihalobacillus sp. strain MEB203 novel alkaliphilic bacterium from Lonar Lake, India.</title>
        <authorList>
            <person name="Joshi A."/>
            <person name="Thite S."/>
            <person name="Mengade P."/>
        </authorList>
    </citation>
    <scope>NUCLEOTIDE SEQUENCE</scope>
    <source>
        <strain evidence="5">MEB 203</strain>
    </source>
</reference>
<comment type="caution">
    <text evidence="5">The sequence shown here is derived from an EMBL/GenBank/DDBJ whole genome shotgun (WGS) entry which is preliminary data.</text>
</comment>
<dbReference type="SMART" id="SM00345">
    <property type="entry name" value="HTH_GNTR"/>
    <property type="match status" value="1"/>
</dbReference>
<dbReference type="SUPFAM" id="SSF46785">
    <property type="entry name" value="Winged helix' DNA-binding domain"/>
    <property type="match status" value="1"/>
</dbReference>
<sequence>MWIHLSNESKDPLYKQLKDQIKQQIIDGTLEGDTELPSIRTLAKNIQTSVITVKRAYSELEQEEFLYTRAGRGTFVKATEKRILQQKVEKQFETEVDRLFQLGASLGLSIEEMMTIIQRLKEERK</sequence>
<dbReference type="CDD" id="cd07377">
    <property type="entry name" value="WHTH_GntR"/>
    <property type="match status" value="1"/>
</dbReference>
<dbReference type="InterPro" id="IPR036388">
    <property type="entry name" value="WH-like_DNA-bd_sf"/>
</dbReference>
<protein>
    <submittedName>
        <fullName evidence="5">GntR family transcriptional regulator</fullName>
    </submittedName>
</protein>
<dbReference type="EMBL" id="JAOTPO010000006">
    <property type="protein sequence ID" value="MDE5413748.1"/>
    <property type="molecule type" value="Genomic_DNA"/>
</dbReference>
<dbReference type="Proteomes" id="UP001148125">
    <property type="component" value="Unassembled WGS sequence"/>
</dbReference>
<evidence type="ECO:0000313" key="6">
    <source>
        <dbReference type="Proteomes" id="UP001148125"/>
    </source>
</evidence>
<dbReference type="Pfam" id="PF00392">
    <property type="entry name" value="GntR"/>
    <property type="match status" value="1"/>
</dbReference>
<keyword evidence="6" id="KW-1185">Reference proteome</keyword>
<proteinExistence type="predicted"/>
<evidence type="ECO:0000256" key="3">
    <source>
        <dbReference type="ARBA" id="ARBA00023163"/>
    </source>
</evidence>
<dbReference type="PANTHER" id="PTHR38445:SF7">
    <property type="entry name" value="GNTR-FAMILY TRANSCRIPTIONAL REGULATOR"/>
    <property type="match status" value="1"/>
</dbReference>
<feature type="domain" description="HTH gntR-type" evidence="4">
    <location>
        <begin position="11"/>
        <end position="79"/>
    </location>
</feature>